<proteinExistence type="predicted"/>
<dbReference type="EMBL" id="JACEIK010002152">
    <property type="protein sequence ID" value="MCD9559446.1"/>
    <property type="molecule type" value="Genomic_DNA"/>
</dbReference>
<accession>A0ABS8UMA3</accession>
<name>A0ABS8UMA3_DATST</name>
<evidence type="ECO:0000313" key="2">
    <source>
        <dbReference type="Proteomes" id="UP000823775"/>
    </source>
</evidence>
<keyword evidence="2" id="KW-1185">Reference proteome</keyword>
<protein>
    <submittedName>
        <fullName evidence="1">Uncharacterized protein</fullName>
    </submittedName>
</protein>
<dbReference type="Proteomes" id="UP000823775">
    <property type="component" value="Unassembled WGS sequence"/>
</dbReference>
<organism evidence="1 2">
    <name type="scientific">Datura stramonium</name>
    <name type="common">Jimsonweed</name>
    <name type="synonym">Common thornapple</name>
    <dbReference type="NCBI Taxonomy" id="4076"/>
    <lineage>
        <taxon>Eukaryota</taxon>
        <taxon>Viridiplantae</taxon>
        <taxon>Streptophyta</taxon>
        <taxon>Embryophyta</taxon>
        <taxon>Tracheophyta</taxon>
        <taxon>Spermatophyta</taxon>
        <taxon>Magnoliopsida</taxon>
        <taxon>eudicotyledons</taxon>
        <taxon>Gunneridae</taxon>
        <taxon>Pentapetalae</taxon>
        <taxon>asterids</taxon>
        <taxon>lamiids</taxon>
        <taxon>Solanales</taxon>
        <taxon>Solanaceae</taxon>
        <taxon>Solanoideae</taxon>
        <taxon>Datureae</taxon>
        <taxon>Datura</taxon>
    </lineage>
</organism>
<evidence type="ECO:0000313" key="1">
    <source>
        <dbReference type="EMBL" id="MCD9559446.1"/>
    </source>
</evidence>
<comment type="caution">
    <text evidence="1">The sequence shown here is derived from an EMBL/GenBank/DDBJ whole genome shotgun (WGS) entry which is preliminary data.</text>
</comment>
<gene>
    <name evidence="1" type="ORF">HAX54_017405</name>
</gene>
<reference evidence="1 2" key="1">
    <citation type="journal article" date="2021" name="BMC Genomics">
        <title>Datura genome reveals duplications of psychoactive alkaloid biosynthetic genes and high mutation rate following tissue culture.</title>
        <authorList>
            <person name="Rajewski A."/>
            <person name="Carter-House D."/>
            <person name="Stajich J."/>
            <person name="Litt A."/>
        </authorList>
    </citation>
    <scope>NUCLEOTIDE SEQUENCE [LARGE SCALE GENOMIC DNA]</scope>
    <source>
        <strain evidence="1">AR-01</strain>
    </source>
</reference>
<sequence length="255" mass="27287">MGEWCYGFLPGSAITWDEPEVLQHAKRVNPWQVECILSTPQLHAGFPPSKKIKLPNGLLPDGEGKLFFPVTGLSNPTIELCSPSLGNCTSFPAGMQGARQNQICVSSLSNVKSNNNPGLCTNSSLDEEIKPKLESLSTKLNIGSSYSDNLSPDSQSSVHFWDNELVTKSGSSSLTKVRVNSFQLFGKVIHVEHVEGGFDGFASSGNDSVQVFKEIDGAFKSVIAINWKAVQVSKGGAGSSDGSTVDVCFVFGIQI</sequence>